<dbReference type="InterPro" id="IPR009908">
    <property type="entry name" value="Methylamine_util_MauE"/>
</dbReference>
<comment type="caution">
    <text evidence="7">The sequence shown here is derived from an EMBL/GenBank/DDBJ whole genome shotgun (WGS) entry which is preliminary data.</text>
</comment>
<feature type="transmembrane region" description="Helical" evidence="5">
    <location>
        <begin position="142"/>
        <end position="160"/>
    </location>
</feature>
<keyword evidence="3 5" id="KW-1133">Transmembrane helix</keyword>
<name>A0ABW1GZ56_9ACTN</name>
<organism evidence="7 8">
    <name type="scientific">Micromonospora vulcania</name>
    <dbReference type="NCBI Taxonomy" id="1441873"/>
    <lineage>
        <taxon>Bacteria</taxon>
        <taxon>Bacillati</taxon>
        <taxon>Actinomycetota</taxon>
        <taxon>Actinomycetes</taxon>
        <taxon>Micromonosporales</taxon>
        <taxon>Micromonosporaceae</taxon>
        <taxon>Micromonospora</taxon>
    </lineage>
</organism>
<evidence type="ECO:0000313" key="7">
    <source>
        <dbReference type="EMBL" id="MFC5922023.1"/>
    </source>
</evidence>
<feature type="domain" description="Methylamine utilisation protein MauE" evidence="6">
    <location>
        <begin position="5"/>
        <end position="124"/>
    </location>
</feature>
<evidence type="ECO:0000256" key="5">
    <source>
        <dbReference type="SAM" id="Phobius"/>
    </source>
</evidence>
<evidence type="ECO:0000313" key="8">
    <source>
        <dbReference type="Proteomes" id="UP001596226"/>
    </source>
</evidence>
<dbReference type="Proteomes" id="UP001596226">
    <property type="component" value="Unassembled WGS sequence"/>
</dbReference>
<reference evidence="8" key="1">
    <citation type="journal article" date="2019" name="Int. J. Syst. Evol. Microbiol.">
        <title>The Global Catalogue of Microorganisms (GCM) 10K type strain sequencing project: providing services to taxonomists for standard genome sequencing and annotation.</title>
        <authorList>
            <consortium name="The Broad Institute Genomics Platform"/>
            <consortium name="The Broad Institute Genome Sequencing Center for Infectious Disease"/>
            <person name="Wu L."/>
            <person name="Ma J."/>
        </authorList>
    </citation>
    <scope>NUCLEOTIDE SEQUENCE [LARGE SCALE GENOMIC DNA]</scope>
    <source>
        <strain evidence="8">CGMCC 4.7144</strain>
    </source>
</reference>
<sequence length="177" mass="17808">MTGSAIAVIICVLAAVFISAGLGKLAAPEASRDAVAALLRFPEPAAQRAVRLLAVAEALTGVALLVPDLRTAGAAVAGVLGLVFAGAGLLGRARGVATPCGCFGQRNSRPLGLRSVLVGLALGVGALAVLRNGSAAVPHPDLLPIGAAGLIVLLAVWIWRDTVRELVRPRPTPATHD</sequence>
<keyword evidence="4 5" id="KW-0472">Membrane</keyword>
<accession>A0ABW1GZ56</accession>
<keyword evidence="2 5" id="KW-0812">Transmembrane</keyword>
<evidence type="ECO:0000256" key="3">
    <source>
        <dbReference type="ARBA" id="ARBA00022989"/>
    </source>
</evidence>
<dbReference type="Pfam" id="PF07291">
    <property type="entry name" value="MauE"/>
    <property type="match status" value="1"/>
</dbReference>
<comment type="subcellular location">
    <subcellularLocation>
        <location evidence="1">Membrane</location>
        <topology evidence="1">Multi-pass membrane protein</topology>
    </subcellularLocation>
</comment>
<evidence type="ECO:0000259" key="6">
    <source>
        <dbReference type="Pfam" id="PF07291"/>
    </source>
</evidence>
<evidence type="ECO:0000256" key="4">
    <source>
        <dbReference type="ARBA" id="ARBA00023136"/>
    </source>
</evidence>
<proteinExistence type="predicted"/>
<feature type="transmembrane region" description="Helical" evidence="5">
    <location>
        <begin position="6"/>
        <end position="27"/>
    </location>
</feature>
<dbReference type="EMBL" id="JBHSQS010000001">
    <property type="protein sequence ID" value="MFC5922023.1"/>
    <property type="molecule type" value="Genomic_DNA"/>
</dbReference>
<keyword evidence="8" id="KW-1185">Reference proteome</keyword>
<feature type="transmembrane region" description="Helical" evidence="5">
    <location>
        <begin position="72"/>
        <end position="90"/>
    </location>
</feature>
<dbReference type="RefSeq" id="WP_377504172.1">
    <property type="nucleotide sequence ID" value="NZ_JBHSQS010000001.1"/>
</dbReference>
<protein>
    <submittedName>
        <fullName evidence="7">MauE/DoxX family redox-associated membrane protein</fullName>
    </submittedName>
</protein>
<feature type="transmembrane region" description="Helical" evidence="5">
    <location>
        <begin position="111"/>
        <end position="130"/>
    </location>
</feature>
<gene>
    <name evidence="7" type="ORF">ACFQGL_01545</name>
</gene>
<evidence type="ECO:0000256" key="2">
    <source>
        <dbReference type="ARBA" id="ARBA00022692"/>
    </source>
</evidence>
<evidence type="ECO:0000256" key="1">
    <source>
        <dbReference type="ARBA" id="ARBA00004141"/>
    </source>
</evidence>